<accession>A0A1F5FXF2</accession>
<gene>
    <name evidence="1" type="ORF">A2618_01160</name>
</gene>
<evidence type="ECO:0000313" key="1">
    <source>
        <dbReference type="EMBL" id="OGD84308.1"/>
    </source>
</evidence>
<protein>
    <submittedName>
        <fullName evidence="1">Uncharacterized protein</fullName>
    </submittedName>
</protein>
<dbReference type="AlphaFoldDB" id="A0A1F5FXF2"/>
<dbReference type="Proteomes" id="UP000177921">
    <property type="component" value="Unassembled WGS sequence"/>
</dbReference>
<sequence>MSQLTSEIKIFPSVIGQAYGESKSSLAHRIAIGELPPESFFWLQRLDVYEGKVVNWSNPHTVNLALTAIDDGDNSRKFSNEQVNDFLHALLRAFNSEDPHQIRAVIQKYPTMVAQPQELFELPDELLFTAAYIEIFDFDSFLDSEYINSRYPVSPSKSRRNANCE</sequence>
<comment type="caution">
    <text evidence="1">The sequence shown here is derived from an EMBL/GenBank/DDBJ whole genome shotgun (WGS) entry which is preliminary data.</text>
</comment>
<dbReference type="EMBL" id="MFAR01000039">
    <property type="protein sequence ID" value="OGD84308.1"/>
    <property type="molecule type" value="Genomic_DNA"/>
</dbReference>
<name>A0A1F5FXF2_9BACT</name>
<proteinExistence type="predicted"/>
<evidence type="ECO:0000313" key="2">
    <source>
        <dbReference type="Proteomes" id="UP000177921"/>
    </source>
</evidence>
<reference evidence="1 2" key="1">
    <citation type="journal article" date="2016" name="Nat. Commun.">
        <title>Thousands of microbial genomes shed light on interconnected biogeochemical processes in an aquifer system.</title>
        <authorList>
            <person name="Anantharaman K."/>
            <person name="Brown C.T."/>
            <person name="Hug L.A."/>
            <person name="Sharon I."/>
            <person name="Castelle C.J."/>
            <person name="Probst A.J."/>
            <person name="Thomas B.C."/>
            <person name="Singh A."/>
            <person name="Wilkins M.J."/>
            <person name="Karaoz U."/>
            <person name="Brodie E.L."/>
            <person name="Williams K.H."/>
            <person name="Hubbard S.S."/>
            <person name="Banfield J.F."/>
        </authorList>
    </citation>
    <scope>NUCLEOTIDE SEQUENCE [LARGE SCALE GENOMIC DNA]</scope>
</reference>
<organism evidence="1 2">
    <name type="scientific">Candidatus Collierbacteria bacterium RIFOXYD1_FULL_46_26</name>
    <dbReference type="NCBI Taxonomy" id="1817732"/>
    <lineage>
        <taxon>Bacteria</taxon>
        <taxon>Candidatus Collieribacteriota</taxon>
    </lineage>
</organism>